<dbReference type="InterPro" id="IPR041667">
    <property type="entry name" value="Cupin_8"/>
</dbReference>
<protein>
    <recommendedName>
        <fullName evidence="17">Lysine-specific demethylase 8</fullName>
        <ecNumber evidence="3">1.14.11.27</ecNumber>
    </recommendedName>
    <alternativeName>
        <fullName evidence="15">JmjC domain-containing protein 5</fullName>
    </alternativeName>
    <alternativeName>
        <fullName evidence="18">Jumonji domain-containing protein 5</fullName>
    </alternativeName>
</protein>
<evidence type="ECO:0000256" key="17">
    <source>
        <dbReference type="ARBA" id="ARBA00068725"/>
    </source>
</evidence>
<evidence type="ECO:0000256" key="8">
    <source>
        <dbReference type="ARBA" id="ARBA00023004"/>
    </source>
</evidence>
<comment type="subcellular location">
    <subcellularLocation>
        <location evidence="2">Nucleus</location>
    </subcellularLocation>
</comment>
<dbReference type="InterPro" id="IPR003347">
    <property type="entry name" value="JmjC_dom"/>
</dbReference>
<evidence type="ECO:0000259" key="19">
    <source>
        <dbReference type="PROSITE" id="PS51184"/>
    </source>
</evidence>
<proteinExistence type="predicted"/>
<evidence type="ECO:0000256" key="15">
    <source>
        <dbReference type="ARBA" id="ARBA00049800"/>
    </source>
</evidence>
<keyword evidence="20" id="KW-0489">Methyltransferase</keyword>
<evidence type="ECO:0000256" key="4">
    <source>
        <dbReference type="ARBA" id="ARBA00022723"/>
    </source>
</evidence>
<sequence length="520" mass="59887">MKLDRVSEPVINSAQAVPRIQCPSLERFRSDFLDPQKPVIIEGITDHWPAFTEHPWSIDYLRTIAGCRTVPIEVGSKYTDEEWSQKLITVNDFIDRYIIGTKSITSDLQKFLLLMAPIWTDVRAVLPSTVSEFPLHFSEKIEFSVLKVLELARDQLYSETDCPASAERAQVIIDYSWEQLNTGTWRDVDKEWRRVYSYGCLFKVLSLCHGDPSQYNIQEAIKTCDMGLLMGAAIMDNILQRLVGVLRNKMKMKSPNKPEKSEEPCSKKMKLDRVSEPVINSAQAVPRIQCPSLERFRSDFLDPQKPVIIEGITDHWPAFTEHPWSIDYLRTIAGCRTVPIEVGSKYTDEEWSQKLITVNDFIDRYIIGTAEDGVGYLAQHQLFDQVPELKEDIRIPDYCCLGEGDEDDITINAWFGPGGTVSPLHQDPQQNFLAQVVGRKYIRLYSPDETKNLYPHQSQLLHNTSQVEVENPDLVKFPDFSKASYQECVLQPRDVLFIPQQHWHYVRSLELSFSVSFWWS</sequence>
<dbReference type="SUPFAM" id="SSF51197">
    <property type="entry name" value="Clavaminate synthase-like"/>
    <property type="match status" value="2"/>
</dbReference>
<reference evidence="20 21" key="1">
    <citation type="submission" date="2018-03" db="EMBL/GenBank/DDBJ databases">
        <title>Draft genome sequence of Rohu Carp (Labeo rohita).</title>
        <authorList>
            <person name="Das P."/>
            <person name="Kushwaha B."/>
            <person name="Joshi C.G."/>
            <person name="Kumar D."/>
            <person name="Nagpure N.S."/>
            <person name="Sahoo L."/>
            <person name="Das S.P."/>
            <person name="Bit A."/>
            <person name="Patnaik S."/>
            <person name="Meher P.K."/>
            <person name="Jayasankar P."/>
            <person name="Koringa P.G."/>
            <person name="Patel N.V."/>
            <person name="Hinsu A.T."/>
            <person name="Kumar R."/>
            <person name="Pandey M."/>
            <person name="Agarwal S."/>
            <person name="Srivastava S."/>
            <person name="Singh M."/>
            <person name="Iquebal M.A."/>
            <person name="Jaiswal S."/>
            <person name="Angadi U.B."/>
            <person name="Kumar N."/>
            <person name="Raza M."/>
            <person name="Shah T.M."/>
            <person name="Rai A."/>
            <person name="Jena J.K."/>
        </authorList>
    </citation>
    <scope>NUCLEOTIDE SEQUENCE [LARGE SCALE GENOMIC DNA]</scope>
    <source>
        <strain evidence="20">DASCIFA01</strain>
        <tissue evidence="20">Testis</tissue>
    </source>
</reference>
<keyword evidence="8" id="KW-0408">Iron</keyword>
<evidence type="ECO:0000256" key="16">
    <source>
        <dbReference type="ARBA" id="ARBA00059090"/>
    </source>
</evidence>
<dbReference type="Pfam" id="PF13621">
    <property type="entry name" value="Cupin_8"/>
    <property type="match status" value="1"/>
</dbReference>
<keyword evidence="20" id="KW-0808">Transferase</keyword>
<evidence type="ECO:0000256" key="3">
    <source>
        <dbReference type="ARBA" id="ARBA00013246"/>
    </source>
</evidence>
<evidence type="ECO:0000256" key="14">
    <source>
        <dbReference type="ARBA" id="ARBA00047915"/>
    </source>
</evidence>
<dbReference type="STRING" id="84645.A0A498LRK6"/>
<keyword evidence="7" id="KW-0560">Oxidoreductase</keyword>
<keyword evidence="6" id="KW-0223">Dioxygenase</keyword>
<dbReference type="GO" id="GO:0046872">
    <property type="term" value="F:metal ion binding"/>
    <property type="evidence" value="ECO:0007669"/>
    <property type="project" value="UniProtKB-KW"/>
</dbReference>
<evidence type="ECO:0000256" key="9">
    <source>
        <dbReference type="ARBA" id="ARBA00023015"/>
    </source>
</evidence>
<comment type="function">
    <text evidence="16">Histone demethylase required for G2/M phase cell cycle progression. Specifically demethylates dimethylated 'Lys-36' (H3K36me2) of histone H3, an epigenetic repressive mark, thereby acting as a transcription activator. May play a role in the regulation of the circadian clock.</text>
</comment>
<comment type="cofactor">
    <cofactor evidence="1">
        <name>Fe(2+)</name>
        <dbReference type="ChEBI" id="CHEBI:29033"/>
    </cofactor>
</comment>
<evidence type="ECO:0000256" key="7">
    <source>
        <dbReference type="ARBA" id="ARBA00023002"/>
    </source>
</evidence>
<feature type="domain" description="JmjC" evidence="19">
    <location>
        <begin position="384"/>
        <end position="520"/>
    </location>
</feature>
<keyword evidence="13" id="KW-0131">Cell cycle</keyword>
<comment type="catalytic activity">
    <reaction evidence="14">
        <text>N(6),N(6)-dimethyl-L-lysyl(36)-[histone H3] + 2 2-oxoglutarate + 2 O2 = L-lysyl(36)-[histone H3] + 2 formaldehyde + 2 succinate + 2 CO2</text>
        <dbReference type="Rhea" id="RHEA:42032"/>
        <dbReference type="Rhea" id="RHEA-COMP:9785"/>
        <dbReference type="Rhea" id="RHEA-COMP:9787"/>
        <dbReference type="ChEBI" id="CHEBI:15379"/>
        <dbReference type="ChEBI" id="CHEBI:16526"/>
        <dbReference type="ChEBI" id="CHEBI:16810"/>
        <dbReference type="ChEBI" id="CHEBI:16842"/>
        <dbReference type="ChEBI" id="CHEBI:29969"/>
        <dbReference type="ChEBI" id="CHEBI:30031"/>
        <dbReference type="ChEBI" id="CHEBI:61976"/>
        <dbReference type="EC" id="1.14.11.27"/>
    </reaction>
</comment>
<dbReference type="PANTHER" id="PTHR12461">
    <property type="entry name" value="HYPOXIA-INDUCIBLE FACTOR 1 ALPHA INHIBITOR-RELATED"/>
    <property type="match status" value="1"/>
</dbReference>
<evidence type="ECO:0000256" key="11">
    <source>
        <dbReference type="ARBA" id="ARBA00023163"/>
    </source>
</evidence>
<dbReference type="EMBL" id="QBIY01013177">
    <property type="protein sequence ID" value="RXN10731.1"/>
    <property type="molecule type" value="Genomic_DNA"/>
</dbReference>
<dbReference type="PROSITE" id="PS51184">
    <property type="entry name" value="JMJC"/>
    <property type="match status" value="1"/>
</dbReference>
<keyword evidence="9" id="KW-0805">Transcription regulation</keyword>
<dbReference type="InterPro" id="IPR056520">
    <property type="entry name" value="ARM_KDM8_N"/>
</dbReference>
<dbReference type="Proteomes" id="UP000290572">
    <property type="component" value="Unassembled WGS sequence"/>
</dbReference>
<dbReference type="PANTHER" id="PTHR12461:SF106">
    <property type="entry name" value="BIFUNCTIONAL PEPTIDASE AND ARGINYL-HYDROXYLASE JMJD5"/>
    <property type="match status" value="1"/>
</dbReference>
<dbReference type="AlphaFoldDB" id="A0A498LRK6"/>
<evidence type="ECO:0000313" key="21">
    <source>
        <dbReference type="Proteomes" id="UP000290572"/>
    </source>
</evidence>
<evidence type="ECO:0000256" key="6">
    <source>
        <dbReference type="ARBA" id="ARBA00022964"/>
    </source>
</evidence>
<organism evidence="20 21">
    <name type="scientific">Labeo rohita</name>
    <name type="common">Indian major carp</name>
    <name type="synonym">Cyprinus rohita</name>
    <dbReference type="NCBI Taxonomy" id="84645"/>
    <lineage>
        <taxon>Eukaryota</taxon>
        <taxon>Metazoa</taxon>
        <taxon>Chordata</taxon>
        <taxon>Craniata</taxon>
        <taxon>Vertebrata</taxon>
        <taxon>Euteleostomi</taxon>
        <taxon>Actinopterygii</taxon>
        <taxon>Neopterygii</taxon>
        <taxon>Teleostei</taxon>
        <taxon>Ostariophysi</taxon>
        <taxon>Cypriniformes</taxon>
        <taxon>Cyprinidae</taxon>
        <taxon>Labeoninae</taxon>
        <taxon>Labeonini</taxon>
        <taxon>Labeo</taxon>
    </lineage>
</organism>
<evidence type="ECO:0000256" key="5">
    <source>
        <dbReference type="ARBA" id="ARBA00022853"/>
    </source>
</evidence>
<comment type="caution">
    <text evidence="20">The sequence shown here is derived from an EMBL/GenBank/DDBJ whole genome shotgun (WGS) entry which is preliminary data.</text>
</comment>
<dbReference type="FunFam" id="2.60.120.650:FF:000019">
    <property type="entry name" value="Bifunctional peptidase and arginyl-hydroxylase JMJD5"/>
    <property type="match status" value="1"/>
</dbReference>
<keyword evidence="11" id="KW-0804">Transcription</keyword>
<evidence type="ECO:0000256" key="13">
    <source>
        <dbReference type="ARBA" id="ARBA00023306"/>
    </source>
</evidence>
<evidence type="ECO:0000313" key="20">
    <source>
        <dbReference type="EMBL" id="RXN10731.1"/>
    </source>
</evidence>
<evidence type="ECO:0000256" key="2">
    <source>
        <dbReference type="ARBA" id="ARBA00004123"/>
    </source>
</evidence>
<dbReference type="EC" id="1.14.11.27" evidence="3"/>
<evidence type="ECO:0000256" key="18">
    <source>
        <dbReference type="ARBA" id="ARBA00082907"/>
    </source>
</evidence>
<keyword evidence="10" id="KW-0090">Biological rhythms</keyword>
<name>A0A498LRK6_LABRO</name>
<dbReference type="SMART" id="SM00558">
    <property type="entry name" value="JmjC"/>
    <property type="match status" value="1"/>
</dbReference>
<accession>A0A498LRK6</accession>
<dbReference type="GO" id="GO:0048511">
    <property type="term" value="P:rhythmic process"/>
    <property type="evidence" value="ECO:0007669"/>
    <property type="project" value="UniProtKB-KW"/>
</dbReference>
<dbReference type="GO" id="GO:0005634">
    <property type="term" value="C:nucleus"/>
    <property type="evidence" value="ECO:0007669"/>
    <property type="project" value="UniProtKB-SubCell"/>
</dbReference>
<dbReference type="GO" id="GO:0031648">
    <property type="term" value="P:protein destabilization"/>
    <property type="evidence" value="ECO:0007669"/>
    <property type="project" value="UniProtKB-ARBA"/>
</dbReference>
<evidence type="ECO:0000256" key="10">
    <source>
        <dbReference type="ARBA" id="ARBA00023108"/>
    </source>
</evidence>
<dbReference type="GO" id="GO:0010468">
    <property type="term" value="P:regulation of gene expression"/>
    <property type="evidence" value="ECO:0007669"/>
    <property type="project" value="UniProtKB-ARBA"/>
</dbReference>
<keyword evidence="21" id="KW-1185">Reference proteome</keyword>
<evidence type="ECO:0000256" key="12">
    <source>
        <dbReference type="ARBA" id="ARBA00023242"/>
    </source>
</evidence>
<dbReference type="GO" id="GO:0032259">
    <property type="term" value="P:methylation"/>
    <property type="evidence" value="ECO:0007669"/>
    <property type="project" value="UniProtKB-KW"/>
</dbReference>
<dbReference type="Gene3D" id="2.60.120.650">
    <property type="entry name" value="Cupin"/>
    <property type="match status" value="2"/>
</dbReference>
<dbReference type="GO" id="GO:0003682">
    <property type="term" value="F:chromatin binding"/>
    <property type="evidence" value="ECO:0007669"/>
    <property type="project" value="UniProtKB-ARBA"/>
</dbReference>
<gene>
    <name evidence="20" type="ORF">ROHU_030487</name>
</gene>
<keyword evidence="12" id="KW-0539">Nucleus</keyword>
<dbReference type="Pfam" id="PF24472">
    <property type="entry name" value="ARM_KDM8_N"/>
    <property type="match status" value="1"/>
</dbReference>
<keyword evidence="4" id="KW-0479">Metal-binding</keyword>
<keyword evidence="5" id="KW-0156">Chromatin regulator</keyword>
<evidence type="ECO:0000256" key="1">
    <source>
        <dbReference type="ARBA" id="ARBA00001954"/>
    </source>
</evidence>
<dbReference type="GO" id="GO:0008168">
    <property type="term" value="F:methyltransferase activity"/>
    <property type="evidence" value="ECO:0007669"/>
    <property type="project" value="UniProtKB-KW"/>
</dbReference>
<dbReference type="GO" id="GO:0140680">
    <property type="term" value="F:histone H3K36me/H3K36me2 demethylase activity"/>
    <property type="evidence" value="ECO:0007669"/>
    <property type="project" value="UniProtKB-EC"/>
</dbReference>